<keyword evidence="2" id="KW-0680">Restriction system</keyword>
<evidence type="ECO:0000313" key="5">
    <source>
        <dbReference type="EMBL" id="EAQ32305.1"/>
    </source>
</evidence>
<evidence type="ECO:0000259" key="4">
    <source>
        <dbReference type="Pfam" id="PF01420"/>
    </source>
</evidence>
<dbReference type="Pfam" id="PF01420">
    <property type="entry name" value="Methylase_S"/>
    <property type="match status" value="1"/>
</dbReference>
<dbReference type="Proteomes" id="UP000016543">
    <property type="component" value="Unassembled WGS sequence"/>
</dbReference>
<proteinExistence type="inferred from homology"/>
<accession>A0ABP2CR95</accession>
<keyword evidence="3" id="KW-0238">DNA-binding</keyword>
<organism evidence="5 6">
    <name type="scientific">Idiomarina baltica OS145</name>
    <dbReference type="NCBI Taxonomy" id="314276"/>
    <lineage>
        <taxon>Bacteria</taxon>
        <taxon>Pseudomonadati</taxon>
        <taxon>Pseudomonadota</taxon>
        <taxon>Gammaproteobacteria</taxon>
        <taxon>Alteromonadales</taxon>
        <taxon>Idiomarinaceae</taxon>
        <taxon>Idiomarina</taxon>
    </lineage>
</organism>
<comment type="similarity">
    <text evidence="1">Belongs to the type-I restriction system S methylase family.</text>
</comment>
<dbReference type="SUPFAM" id="SSF116734">
    <property type="entry name" value="DNA methylase specificity domain"/>
    <property type="match status" value="2"/>
</dbReference>
<dbReference type="Gene3D" id="3.90.220.20">
    <property type="entry name" value="DNA methylase specificity domains"/>
    <property type="match status" value="2"/>
</dbReference>
<reference evidence="5 6" key="1">
    <citation type="submission" date="2006-01" db="EMBL/GenBank/DDBJ databases">
        <authorList>
            <person name="Brettar I."/>
            <person name="Hofle M."/>
            <person name="Ferriera S."/>
            <person name="Johnson J."/>
            <person name="Kravitz S."/>
            <person name="Halpern A."/>
            <person name="Remington K."/>
            <person name="Beeson K."/>
            <person name="Tran B."/>
            <person name="Rogers Y.-H."/>
            <person name="Friedman R."/>
            <person name="Venter J.C."/>
        </authorList>
    </citation>
    <scope>NUCLEOTIDE SEQUENCE [LARGE SCALE GENOMIC DNA]</scope>
    <source>
        <strain evidence="5 6">OS145</strain>
    </source>
</reference>
<dbReference type="InterPro" id="IPR052021">
    <property type="entry name" value="Type-I_RS_S_subunit"/>
</dbReference>
<dbReference type="PANTHER" id="PTHR30408">
    <property type="entry name" value="TYPE-1 RESTRICTION ENZYME ECOKI SPECIFICITY PROTEIN"/>
    <property type="match status" value="1"/>
</dbReference>
<keyword evidence="6" id="KW-1185">Reference proteome</keyword>
<evidence type="ECO:0000256" key="2">
    <source>
        <dbReference type="ARBA" id="ARBA00022747"/>
    </source>
</evidence>
<dbReference type="InterPro" id="IPR000055">
    <property type="entry name" value="Restrct_endonuc_typeI_TRD"/>
</dbReference>
<dbReference type="PANTHER" id="PTHR30408:SF13">
    <property type="entry name" value="TYPE I RESTRICTION ENZYME HINDI SPECIFICITY SUBUNIT"/>
    <property type="match status" value="1"/>
</dbReference>
<feature type="domain" description="Type I restriction modification DNA specificity" evidence="4">
    <location>
        <begin position="3"/>
        <end position="188"/>
    </location>
</feature>
<dbReference type="CDD" id="cd17256">
    <property type="entry name" value="RMtype1_S_EcoJA65PI-TRD1-CR1_like"/>
    <property type="match status" value="1"/>
</dbReference>
<comment type="caution">
    <text evidence="5">The sequence shown here is derived from an EMBL/GenBank/DDBJ whole genome shotgun (WGS) entry which is preliminary data.</text>
</comment>
<dbReference type="EMBL" id="AAMX01000006">
    <property type="protein sequence ID" value="EAQ32305.1"/>
    <property type="molecule type" value="Genomic_DNA"/>
</dbReference>
<dbReference type="InterPro" id="IPR044946">
    <property type="entry name" value="Restrct_endonuc_typeI_TRD_sf"/>
</dbReference>
<evidence type="ECO:0000256" key="3">
    <source>
        <dbReference type="ARBA" id="ARBA00023125"/>
    </source>
</evidence>
<evidence type="ECO:0000256" key="1">
    <source>
        <dbReference type="ARBA" id="ARBA00010923"/>
    </source>
</evidence>
<gene>
    <name evidence="5" type="ORF">OS145_07651</name>
</gene>
<sequence length="663" mass="73586">MSSNWPKVRLGDYCIKIGSGATPKGGKKVYLDEGEISLIRSQNVYNEGFSSSGLVYITNSAADKLRNVEVQERDILINITGDSVARVCMAPREYLPARVNQHVAIIRVDPTEFNPNFVRYFLSTSEQQRLLLTIASAGATRNALTKSQIENLEIIKPNLEKQAAIAQQLSSLEDKIKVNNQVNQTLEQIAQAIFKSWFVDFEPVKAKINALAAGGSQEDALLAAMQAISGKDKAQLTQLQTDSPEHYNQLRTTAELFPSAMQDSELGEIPEGWFLEPFSNIARLDTTSVKPAKEPEKIWEHYSIPAFDDGMSPAFDLGVDIKSNKYRVFPASILVSKLNPHFPRTWLPDVFDSNAAICSTEFMQFVPIKPNQRAFVAGVVKSESFQNGIMMRVTGSTGSRQRAQPKQVAEMEVLLPSEELRNIYSVLIAPQLESQASNIREALNLADVRDTLLPKLLSGELQVNSTDRVHTKLPNDKDEHDLNALISEIENELPPKSHFVVHESSRKQRHKLGMIGYSTTITGDLGQGGAEYFKLPAFLSELRSNKILQGVFSTVVDSATGVPFLMVGITTVLNKFLGEKIKLDQRTAIVLLSFPENRTCKISQLLCESKKLILNAGLPPLDEDSLSGILKQLKGLGLVTPRDHAFTEWTLVEKFEHKGARRP</sequence>
<protein>
    <submittedName>
        <fullName evidence="5">Type I restriction-modification system, S subunit, EcoA family protein</fullName>
    </submittedName>
</protein>
<dbReference type="RefSeq" id="WP_006954224.1">
    <property type="nucleotide sequence ID" value="NZ_CH672403.1"/>
</dbReference>
<evidence type="ECO:0000313" key="6">
    <source>
        <dbReference type="Proteomes" id="UP000016543"/>
    </source>
</evidence>
<name>A0ABP2CR95_9GAMM</name>